<dbReference type="InterPro" id="IPR015422">
    <property type="entry name" value="PyrdxlP-dep_Trfase_small"/>
</dbReference>
<dbReference type="InterPro" id="IPR015424">
    <property type="entry name" value="PyrdxlP-dep_Trfase"/>
</dbReference>
<dbReference type="Gene3D" id="3.40.640.10">
    <property type="entry name" value="Type I PLP-dependent aspartate aminotransferase-like (Major domain)"/>
    <property type="match status" value="1"/>
</dbReference>
<proteinExistence type="predicted"/>
<dbReference type="PANTHER" id="PTHR43092">
    <property type="entry name" value="L-CYSTEINE DESULFHYDRASE"/>
    <property type="match status" value="1"/>
</dbReference>
<dbReference type="SUPFAM" id="SSF53383">
    <property type="entry name" value="PLP-dependent transferases"/>
    <property type="match status" value="1"/>
</dbReference>
<dbReference type="PANTHER" id="PTHR43092:SF2">
    <property type="entry name" value="HERCYNYLCYSTEINE SULFOXIDE LYASE"/>
    <property type="match status" value="1"/>
</dbReference>
<accession>A0A0C3C7C3</accession>
<keyword evidence="4" id="KW-1185">Reference proteome</keyword>
<dbReference type="OrthoDB" id="5978656at2759"/>
<gene>
    <name evidence="3" type="ORF">M413DRAFT_74817</name>
</gene>
<protein>
    <recommendedName>
        <fullName evidence="2">Aminotransferase class V domain-containing protein</fullName>
    </recommendedName>
</protein>
<dbReference type="Proteomes" id="UP000053424">
    <property type="component" value="Unassembled WGS sequence"/>
</dbReference>
<keyword evidence="1" id="KW-0663">Pyridoxal phosphate</keyword>
<feature type="domain" description="Aminotransferase class V" evidence="2">
    <location>
        <begin position="38"/>
        <end position="335"/>
    </location>
</feature>
<dbReference type="InterPro" id="IPR015421">
    <property type="entry name" value="PyrdxlP-dep_Trfase_major"/>
</dbReference>
<dbReference type="InterPro" id="IPR000192">
    <property type="entry name" value="Aminotrans_V_dom"/>
</dbReference>
<dbReference type="EMBL" id="KN831785">
    <property type="protein sequence ID" value="KIM39496.1"/>
    <property type="molecule type" value="Genomic_DNA"/>
</dbReference>
<evidence type="ECO:0000256" key="1">
    <source>
        <dbReference type="ARBA" id="ARBA00022898"/>
    </source>
</evidence>
<evidence type="ECO:0000313" key="4">
    <source>
        <dbReference type="Proteomes" id="UP000053424"/>
    </source>
</evidence>
<sequence>MDSAKVYKQEKPVFGHPMLKHYALDPEYINLNNGSYGTTPKPVLEAISQLTLRIEANPDLFHRVEYKPLLINARQKLADFIGAKLDEVVLVSNASMGVNTVLRNFDWEEGDIIFAFTTTYGSVFRTVHNLSDVPPHPTPSIVTLNFPTTHAEIIKVFKEHIQANPAKPNKKRVAVIDSIASNPGVTLPWKEMVAICKDEGIWSVIDAAHSIGQEVGINLTESAPDFWVSNCHKWLSAKRACAVMYIPERNQHIVKTSIPTSAVYISPADRKGPNFVEQFEWNGTIDFASYLTVPDALEFRQWMGGEEKINAYCHDLALRGGQILAKVLGTRVMDPEGDLTLNMVNVLLPLPSSMPMTGKSNASIRDKMLDSKAYSAYFYHNSGWWTRCSAQVWNELEDFEKIGKIWLQVCAKVKEEFEQGLLEGDEVN</sequence>
<reference evidence="4" key="2">
    <citation type="submission" date="2015-01" db="EMBL/GenBank/DDBJ databases">
        <title>Evolutionary Origins and Diversification of the Mycorrhizal Mutualists.</title>
        <authorList>
            <consortium name="DOE Joint Genome Institute"/>
            <consortium name="Mycorrhizal Genomics Consortium"/>
            <person name="Kohler A."/>
            <person name="Kuo A."/>
            <person name="Nagy L.G."/>
            <person name="Floudas D."/>
            <person name="Copeland A."/>
            <person name="Barry K.W."/>
            <person name="Cichocki N."/>
            <person name="Veneault-Fourrey C."/>
            <person name="LaButti K."/>
            <person name="Lindquist E.A."/>
            <person name="Lipzen A."/>
            <person name="Lundell T."/>
            <person name="Morin E."/>
            <person name="Murat C."/>
            <person name="Riley R."/>
            <person name="Ohm R."/>
            <person name="Sun H."/>
            <person name="Tunlid A."/>
            <person name="Henrissat B."/>
            <person name="Grigoriev I.V."/>
            <person name="Hibbett D.S."/>
            <person name="Martin F."/>
        </authorList>
    </citation>
    <scope>NUCLEOTIDE SEQUENCE [LARGE SCALE GENOMIC DNA]</scope>
    <source>
        <strain evidence="4">h7</strain>
    </source>
</reference>
<dbReference type="Gene3D" id="3.90.1150.10">
    <property type="entry name" value="Aspartate Aminotransferase, domain 1"/>
    <property type="match status" value="1"/>
</dbReference>
<evidence type="ECO:0000259" key="2">
    <source>
        <dbReference type="Pfam" id="PF00266"/>
    </source>
</evidence>
<dbReference type="STRING" id="686832.A0A0C3C7C3"/>
<dbReference type="AlphaFoldDB" id="A0A0C3C7C3"/>
<reference evidence="3 4" key="1">
    <citation type="submission" date="2014-04" db="EMBL/GenBank/DDBJ databases">
        <authorList>
            <consortium name="DOE Joint Genome Institute"/>
            <person name="Kuo A."/>
            <person name="Gay G."/>
            <person name="Dore J."/>
            <person name="Kohler A."/>
            <person name="Nagy L.G."/>
            <person name="Floudas D."/>
            <person name="Copeland A."/>
            <person name="Barry K.W."/>
            <person name="Cichocki N."/>
            <person name="Veneault-Fourrey C."/>
            <person name="LaButti K."/>
            <person name="Lindquist E.A."/>
            <person name="Lipzen A."/>
            <person name="Lundell T."/>
            <person name="Morin E."/>
            <person name="Murat C."/>
            <person name="Sun H."/>
            <person name="Tunlid A."/>
            <person name="Henrissat B."/>
            <person name="Grigoriev I.V."/>
            <person name="Hibbett D.S."/>
            <person name="Martin F."/>
            <person name="Nordberg H.P."/>
            <person name="Cantor M.N."/>
            <person name="Hua S.X."/>
        </authorList>
    </citation>
    <scope>NUCLEOTIDE SEQUENCE [LARGE SCALE GENOMIC DNA]</scope>
    <source>
        <strain evidence="4">h7</strain>
    </source>
</reference>
<dbReference type="Pfam" id="PF00266">
    <property type="entry name" value="Aminotran_5"/>
    <property type="match status" value="1"/>
</dbReference>
<organism evidence="3 4">
    <name type="scientific">Hebeloma cylindrosporum</name>
    <dbReference type="NCBI Taxonomy" id="76867"/>
    <lineage>
        <taxon>Eukaryota</taxon>
        <taxon>Fungi</taxon>
        <taxon>Dikarya</taxon>
        <taxon>Basidiomycota</taxon>
        <taxon>Agaricomycotina</taxon>
        <taxon>Agaricomycetes</taxon>
        <taxon>Agaricomycetidae</taxon>
        <taxon>Agaricales</taxon>
        <taxon>Agaricineae</taxon>
        <taxon>Hymenogastraceae</taxon>
        <taxon>Hebeloma</taxon>
    </lineage>
</organism>
<evidence type="ECO:0000313" key="3">
    <source>
        <dbReference type="EMBL" id="KIM39496.1"/>
    </source>
</evidence>
<name>A0A0C3C7C3_HEBCY</name>
<dbReference type="HOGENOM" id="CLU_003433_3_0_1"/>